<dbReference type="EMBL" id="JAPFFF010000017">
    <property type="protein sequence ID" value="KAK8863612.1"/>
    <property type="molecule type" value="Genomic_DNA"/>
</dbReference>
<accession>A0ABR2IJ21</accession>
<organism evidence="2 3">
    <name type="scientific">Tritrichomonas musculus</name>
    <dbReference type="NCBI Taxonomy" id="1915356"/>
    <lineage>
        <taxon>Eukaryota</taxon>
        <taxon>Metamonada</taxon>
        <taxon>Parabasalia</taxon>
        <taxon>Tritrichomonadida</taxon>
        <taxon>Tritrichomonadidae</taxon>
        <taxon>Tritrichomonas</taxon>
    </lineage>
</organism>
<proteinExistence type="predicted"/>
<keyword evidence="3" id="KW-1185">Reference proteome</keyword>
<dbReference type="Pfam" id="PF17291">
    <property type="entry name" value="M60-like_N"/>
    <property type="match status" value="1"/>
</dbReference>
<protein>
    <recommendedName>
        <fullName evidence="1">Peptidase M60 domain-containing protein</fullName>
    </recommendedName>
</protein>
<name>A0ABR2IJ21_9EUKA</name>
<dbReference type="InterPro" id="IPR031161">
    <property type="entry name" value="Peptidase_M60_dom"/>
</dbReference>
<comment type="caution">
    <text evidence="2">The sequence shown here is derived from an EMBL/GenBank/DDBJ whole genome shotgun (WGS) entry which is preliminary data.</text>
</comment>
<sequence>MGCTSSTPRVTPKTMPTIERPSFKKLCTLSFMSEGDSIAKKYNNQHRLLSNDYNDITSGVHAIRCPSGMIPPVCLSEYSFPLILSKLELNNSEPVDISLPVLSIHSVVDYKIACLAHVNFLSSHCYDSEDTKILIGNIIQWLNHDKLLEKPILLFGFSERYLFEICHSLDSSDILFKTANPPSTLLREKSLPIFRKNSCINFINSTNLNNFLQNDVYNDNVISIENHEVIFCSTSCCITPSIKGKFVTFLKNGGGILFLNTPDGPNQVNNFLLDFGLSYSNCTLSTNGKSRITIEIQQNLDELLPCHFLSYSQLFCKYIKFPKINSGDLDDVVTVLRYHIMACDERYYDTILEIAKMSCEYLESTNYKTDKGIAADIRQSILIVLLDEIILKTPPTKIKPIPDYKDFPGSFANSQSTTTSSNNNFVKYSEKVEVSNFNLEIILHDESWISTGLYLPAGILGIIKSSDFPRHMYVQIGSHTDSLILKQGPWKRWPEIVSTFDITQNETKVSSSFGGIVYIYVSNEEEDENENDEMEVEVEHANHDEHEILNDGKSQNSIEFCTKVRMSFENFTHYPRIVYQNPSVYEKTKNSGAPWGELCSNLIIITMLSSELNKISDPDDLCAFLDKEIEMMCSYISYKIIRPYRLVFDVDKVDDNISSDYPVVLLLDMIPDIIFNYKSPTIGLFTLIKSLVIVSLPENRFDACTETALGYIVATILFKANWPEFDTANLSKYVKLPPIYNELWIVHSRINNQIIPALLSKAQLPDAETYDSMEEMWTAFIKDLCQTANCNLIPLLERARPIPLGLNETVSKLPKCPERILK</sequence>
<dbReference type="InterPro" id="IPR051244">
    <property type="entry name" value="TCAF"/>
</dbReference>
<evidence type="ECO:0000259" key="1">
    <source>
        <dbReference type="PROSITE" id="PS51723"/>
    </source>
</evidence>
<feature type="domain" description="Peptidase M60" evidence="1">
    <location>
        <begin position="446"/>
        <end position="769"/>
    </location>
</feature>
<dbReference type="InterPro" id="IPR035423">
    <property type="entry name" value="M60-like_N"/>
</dbReference>
<evidence type="ECO:0000313" key="2">
    <source>
        <dbReference type="EMBL" id="KAK8863612.1"/>
    </source>
</evidence>
<dbReference type="PANTHER" id="PTHR15730:SF5">
    <property type="entry name" value="SI:CH211-210B2.2-RELATED"/>
    <property type="match status" value="1"/>
</dbReference>
<dbReference type="SMART" id="SM01276">
    <property type="entry name" value="M60-like"/>
    <property type="match status" value="1"/>
</dbReference>
<dbReference type="Proteomes" id="UP001470230">
    <property type="component" value="Unassembled WGS sequence"/>
</dbReference>
<gene>
    <name evidence="2" type="ORF">M9Y10_011300</name>
</gene>
<dbReference type="PANTHER" id="PTHR15730">
    <property type="entry name" value="EXPERIMENTAL AUTOIMMUNE PROSTATITIS ANTIGEN 2-RELATED"/>
    <property type="match status" value="1"/>
</dbReference>
<evidence type="ECO:0000313" key="3">
    <source>
        <dbReference type="Proteomes" id="UP001470230"/>
    </source>
</evidence>
<reference evidence="2 3" key="1">
    <citation type="submission" date="2024-04" db="EMBL/GenBank/DDBJ databases">
        <title>Tritrichomonas musculus Genome.</title>
        <authorList>
            <person name="Alves-Ferreira E."/>
            <person name="Grigg M."/>
            <person name="Lorenzi H."/>
            <person name="Galac M."/>
        </authorList>
    </citation>
    <scope>NUCLEOTIDE SEQUENCE [LARGE SCALE GENOMIC DNA]</scope>
    <source>
        <strain evidence="2 3">EAF2021</strain>
    </source>
</reference>
<dbReference type="Gene3D" id="2.60.120.1250">
    <property type="entry name" value="Peptidase M60, enhancin-like domain 1"/>
    <property type="match status" value="1"/>
</dbReference>
<dbReference type="PROSITE" id="PS51723">
    <property type="entry name" value="PEPTIDASE_M60"/>
    <property type="match status" value="1"/>
</dbReference>